<dbReference type="Pfam" id="PF13041">
    <property type="entry name" value="PPR_2"/>
    <property type="match status" value="1"/>
</dbReference>
<comment type="caution">
    <text evidence="7">The sequence shown here is derived from an EMBL/GenBank/DDBJ whole genome shotgun (WGS) entry which is preliminary data.</text>
</comment>
<dbReference type="InterPro" id="IPR011990">
    <property type="entry name" value="TPR-like_helical_dom_sf"/>
</dbReference>
<evidence type="ECO:0000256" key="6">
    <source>
        <dbReference type="SAM" id="MobiDB-lite"/>
    </source>
</evidence>
<feature type="compositionally biased region" description="Basic residues" evidence="6">
    <location>
        <begin position="28"/>
        <end position="37"/>
    </location>
</feature>
<gene>
    <name evidence="7" type="ORF">SLS53_006332</name>
</gene>
<reference evidence="7 8" key="1">
    <citation type="journal article" date="2023" name="PLoS ONE">
        <title>Cytospora paraplurivora sp. nov. isolated from orchards with fruit tree decline syndrome in Ontario, Canada.</title>
        <authorList>
            <person name="Ilyukhin E."/>
            <person name="Nguyen H.D.T."/>
            <person name="Castle A.J."/>
            <person name="Ellouze W."/>
        </authorList>
    </citation>
    <scope>NUCLEOTIDE SEQUENCE [LARGE SCALE GENOMIC DNA]</scope>
    <source>
        <strain evidence="7 8">FDS-564</strain>
    </source>
</reference>
<organism evidence="7 8">
    <name type="scientific">Cytospora paraplurivora</name>
    <dbReference type="NCBI Taxonomy" id="2898453"/>
    <lineage>
        <taxon>Eukaryota</taxon>
        <taxon>Fungi</taxon>
        <taxon>Dikarya</taxon>
        <taxon>Ascomycota</taxon>
        <taxon>Pezizomycotina</taxon>
        <taxon>Sordariomycetes</taxon>
        <taxon>Sordariomycetidae</taxon>
        <taxon>Diaporthales</taxon>
        <taxon>Cytosporaceae</taxon>
        <taxon>Cytospora</taxon>
    </lineage>
</organism>
<comment type="similarity">
    <text evidence="1">Belongs to the CCM1 family.</text>
</comment>
<proteinExistence type="inferred from homology"/>
<dbReference type="Proteomes" id="UP001320245">
    <property type="component" value="Unassembled WGS sequence"/>
</dbReference>
<feature type="repeat" description="PPR" evidence="5">
    <location>
        <begin position="738"/>
        <end position="772"/>
    </location>
</feature>
<comment type="function">
    <text evidence="3">Regulates mitochondrial small subunit maturation by controlling 15S rRNA 5'-end processing. Localizes to the 5' precursor of the 15S rRNA in a position that is subsequently occupied by mS47 in the mature yeast mtSSU. Uses structure and sequence-specific RNA recognition, binding to a single-stranded region of the precursor and specifically recognizing bases -6 to -1. The exchange of Ccm1 for mS47 is coupled to the irreversible removal of precursor rRNA that is accompanied by conformational changes of the mitoribosomal proteins uS5m and mS26. These conformational changes signal completion of 5'-end rRNA processing through protection of the mature 5'-end of the 15S rRNA and stabilization of mS47. The removal of the 5' precursor together with the dissociation of Ccm1 may be catalyzed by the 5'-3' exoribonuclease Pet127. Involved in the specific removal of group I introns in mitochondrial encoded transcripts.</text>
</comment>
<keyword evidence="8" id="KW-1185">Reference proteome</keyword>
<feature type="compositionally biased region" description="Basic and acidic residues" evidence="6">
    <location>
        <begin position="937"/>
        <end position="946"/>
    </location>
</feature>
<feature type="compositionally biased region" description="Polar residues" evidence="6">
    <location>
        <begin position="654"/>
        <end position="663"/>
    </location>
</feature>
<feature type="region of interest" description="Disordered" evidence="6">
    <location>
        <begin position="907"/>
        <end position="952"/>
    </location>
</feature>
<evidence type="ECO:0000313" key="8">
    <source>
        <dbReference type="Proteomes" id="UP001320245"/>
    </source>
</evidence>
<evidence type="ECO:0000256" key="1">
    <source>
        <dbReference type="ARBA" id="ARBA00006192"/>
    </source>
</evidence>
<feature type="compositionally biased region" description="Basic and acidic residues" evidence="6">
    <location>
        <begin position="90"/>
        <end position="103"/>
    </location>
</feature>
<dbReference type="NCBIfam" id="TIGR00756">
    <property type="entry name" value="PPR"/>
    <property type="match status" value="2"/>
</dbReference>
<protein>
    <recommendedName>
        <fullName evidence="9">Pentatricopeptide repeat protein</fullName>
    </recommendedName>
</protein>
<feature type="repeat" description="PPR" evidence="5">
    <location>
        <begin position="773"/>
        <end position="807"/>
    </location>
</feature>
<feature type="region of interest" description="Disordered" evidence="6">
    <location>
        <begin position="1"/>
        <end position="45"/>
    </location>
</feature>
<name>A0AAN9UBR1_9PEZI</name>
<dbReference type="PANTHER" id="PTHR47447">
    <property type="entry name" value="OS03G0856100 PROTEIN"/>
    <property type="match status" value="1"/>
</dbReference>
<dbReference type="PANTHER" id="PTHR47447:SF17">
    <property type="entry name" value="OS12G0638900 PROTEIN"/>
    <property type="match status" value="1"/>
</dbReference>
<sequence>MATSCATKAAGPASAPYYPSSDSDLRDRRHSRKRKPRASISKSLLRKIPHSFRRVEVDPEWVAHGRSVESLEEDTRVVAIDEAFDIEAEEEHRDSSKEGEVSKTSEGQGSRHPGAGSTQQTEIESLWQDVPHPLRSRMGRNQFSFLRSRTQVKKLKAAIDAFKSWKLSLANLTNPQCAEPSLTELRMLHWILSHQNVESMRVVLQSFLPDKTRRERDRLLLYVALRFAPERAPMVIEALAAVAAPPFYMVEDSLQFLAIHVGKLNPDEQQAFAETLAELVVYVSEHTPKQSIRFSQNTIYSILRALPAEKLANWFDKLVESEQPLHKYILLQFASRFSKVPATKTISLHILRDLCNGDTLNINTPIGASLCTSILTFEENDLLALDDNLATPAELFQCLLDLSLIPNVITYTAIIRDLCLKKELATALDVFEVMKQHGIEPDAYTYSVIINGCKSCGDFNTLVHFAVEARVSNIHDPYIWNDIIHATFLACLKEPRQKGGPRRPRYMVWGPMNAIYTRFFDPEPLRPLIAAQLTEIRDWWGSQGYIPTKVKGAFIQLPPLPPKDVWQPTSATLALMMMGLVRHLPKPYDVIVFYSHFRKLLSQGHPTAELLVREQGSLIHDIVLRALLKWKGTLRVMLDIVRDMMRDVDPLVGGTSSSRSVKPTPQPPKKSIDFLDTEASLPGAVASISDAEARSNDPEALPDDANAESEPPMTDPEAASSNAEPEQVAPAIRHPRPTVHTWSILTKAFMFNHLPGQAEQVMKLMQHHGVKPNLVTWNTLAASYAKMGKTKQAVEAMRRLEAAGFKSDDWTMRAFSYISDKNRAIKMMERTVEQNRLTKMAMDQAQAEDEETRRLEQQKLIEDELRERQHETERLPRDEPQQHREDSEVLSDDVSREVYEEMVKIVEEDGVAEENEASAWDAALWEEAISNQSQEVRPPEHGEPGRLPESGA</sequence>
<comment type="subunit">
    <text evidence="4">Binds to mitochondrial small subunit 15S rRNA.</text>
</comment>
<evidence type="ECO:0008006" key="9">
    <source>
        <dbReference type="Google" id="ProtNLM"/>
    </source>
</evidence>
<evidence type="ECO:0000256" key="2">
    <source>
        <dbReference type="ARBA" id="ARBA00022737"/>
    </source>
</evidence>
<dbReference type="PROSITE" id="PS51375">
    <property type="entry name" value="PPR"/>
    <property type="match status" value="3"/>
</dbReference>
<evidence type="ECO:0000256" key="3">
    <source>
        <dbReference type="ARBA" id="ARBA00044493"/>
    </source>
</evidence>
<feature type="region of interest" description="Disordered" evidence="6">
    <location>
        <begin position="688"/>
        <end position="731"/>
    </location>
</feature>
<feature type="region of interest" description="Disordered" evidence="6">
    <location>
        <begin position="86"/>
        <end position="121"/>
    </location>
</feature>
<dbReference type="InterPro" id="IPR002885">
    <property type="entry name" value="PPR_rpt"/>
</dbReference>
<feature type="region of interest" description="Disordered" evidence="6">
    <location>
        <begin position="863"/>
        <end position="895"/>
    </location>
</feature>
<evidence type="ECO:0000313" key="7">
    <source>
        <dbReference type="EMBL" id="KAK7737954.1"/>
    </source>
</evidence>
<evidence type="ECO:0000256" key="4">
    <source>
        <dbReference type="ARBA" id="ARBA00044511"/>
    </source>
</evidence>
<dbReference type="AlphaFoldDB" id="A0AAN9UBR1"/>
<feature type="region of interest" description="Disordered" evidence="6">
    <location>
        <begin position="652"/>
        <end position="675"/>
    </location>
</feature>
<dbReference type="Gene3D" id="1.25.40.10">
    <property type="entry name" value="Tetratricopeptide repeat domain"/>
    <property type="match status" value="2"/>
</dbReference>
<dbReference type="EMBL" id="JAJSPL020000027">
    <property type="protein sequence ID" value="KAK7737954.1"/>
    <property type="molecule type" value="Genomic_DNA"/>
</dbReference>
<keyword evidence="2" id="KW-0677">Repeat</keyword>
<accession>A0AAN9UBR1</accession>
<dbReference type="Pfam" id="PF13812">
    <property type="entry name" value="PPR_3"/>
    <property type="match status" value="1"/>
</dbReference>
<feature type="compositionally biased region" description="Low complexity" evidence="6">
    <location>
        <begin position="9"/>
        <end position="22"/>
    </location>
</feature>
<evidence type="ECO:0000256" key="5">
    <source>
        <dbReference type="PROSITE-ProRule" id="PRU00708"/>
    </source>
</evidence>
<feature type="repeat" description="PPR" evidence="5">
    <location>
        <begin position="407"/>
        <end position="441"/>
    </location>
</feature>